<reference evidence="3 4" key="1">
    <citation type="journal article" date="2021" name="bioRxiv">
        <title>The Gossypium anomalum genome as a resource for cotton improvement and evolutionary analysis of hybrid incompatibility.</title>
        <authorList>
            <person name="Grover C.E."/>
            <person name="Yuan D."/>
            <person name="Arick M.A."/>
            <person name="Miller E.R."/>
            <person name="Hu G."/>
            <person name="Peterson D.G."/>
            <person name="Wendel J.F."/>
            <person name="Udall J.A."/>
        </authorList>
    </citation>
    <scope>NUCLEOTIDE SEQUENCE [LARGE SCALE GENOMIC DNA]</scope>
    <source>
        <strain evidence="3">JFW-Udall</strain>
        <tissue evidence="3">Leaf</tissue>
    </source>
</reference>
<keyword evidence="4" id="KW-1185">Reference proteome</keyword>
<feature type="region of interest" description="Disordered" evidence="1">
    <location>
        <begin position="539"/>
        <end position="567"/>
    </location>
</feature>
<name>A0A8J5YXQ7_9ROSI</name>
<evidence type="ECO:0000259" key="2">
    <source>
        <dbReference type="Pfam" id="PF03732"/>
    </source>
</evidence>
<dbReference type="EMBL" id="JAHUZN010000006">
    <property type="protein sequence ID" value="KAG8491357.1"/>
    <property type="molecule type" value="Genomic_DNA"/>
</dbReference>
<accession>A0A8J5YXQ7</accession>
<feature type="region of interest" description="Disordered" evidence="1">
    <location>
        <begin position="492"/>
        <end position="517"/>
    </location>
</feature>
<dbReference type="AlphaFoldDB" id="A0A8J5YXQ7"/>
<dbReference type="PANTHER" id="PTHR33223:SF6">
    <property type="entry name" value="CCHC-TYPE DOMAIN-CONTAINING PROTEIN"/>
    <property type="match status" value="1"/>
</dbReference>
<gene>
    <name evidence="3" type="ORF">CXB51_014478</name>
</gene>
<protein>
    <recommendedName>
        <fullName evidence="2">Retrotransposon gag domain-containing protein</fullName>
    </recommendedName>
</protein>
<organism evidence="3 4">
    <name type="scientific">Gossypium anomalum</name>
    <dbReference type="NCBI Taxonomy" id="47600"/>
    <lineage>
        <taxon>Eukaryota</taxon>
        <taxon>Viridiplantae</taxon>
        <taxon>Streptophyta</taxon>
        <taxon>Embryophyta</taxon>
        <taxon>Tracheophyta</taxon>
        <taxon>Spermatophyta</taxon>
        <taxon>Magnoliopsida</taxon>
        <taxon>eudicotyledons</taxon>
        <taxon>Gunneridae</taxon>
        <taxon>Pentapetalae</taxon>
        <taxon>rosids</taxon>
        <taxon>malvids</taxon>
        <taxon>Malvales</taxon>
        <taxon>Malvaceae</taxon>
        <taxon>Malvoideae</taxon>
        <taxon>Gossypium</taxon>
    </lineage>
</organism>
<dbReference type="Pfam" id="PF03732">
    <property type="entry name" value="Retrotrans_gag"/>
    <property type="match status" value="1"/>
</dbReference>
<sequence>MSIDRIIDLLPVDPEIERTFRQRKRQVNQRRTEEMNFENINQGNGANLVQNPILIADDRDRALRQYAIPVFDDLNPGIRRPEIEAQQFELKPVMFQMLQTVGQFSRMTTEDPHLHLRMFMEVSESFQLAEVPEDALRLKLFPYSLRDRARAWLNSLPSNSISTWQELTERFLVKYFLPSKIAKLRNGITTFQKMDDESLYKAWERFKELLRKCPHHGIPHCIQLEKFYNGLNAHTRMVVDASANGAILSKSYNEAYEIIERIASNNYQWPTNRATSGRRVVGIHKVDAFTSLASQVSSISSMLKNLTTNRSNSFAVQPPNQYMNIACVYYGEGHVFEECPSNPESMYYIGNQNQTRGRQGLQSKFYKPSWRNHPNLSWNNQGARGSNNYAQPRPTQWPSFSQQVQKSVQAESSNSLENLLKAYMAKNDATLRNLENQVGQLVIEFRNRPQGALPSDTKNLRNPGKEHCKALTLRSGKTVEPNIIEAEKEHAEAQDLEEVQPSVEVPVPLEPEPATPEKVTLEPANFDQPTNPLVVELLPKTNQPVPTSVYKPPPPYPQRLQKQKQEV</sequence>
<feature type="region of interest" description="Disordered" evidence="1">
    <location>
        <begin position="372"/>
        <end position="397"/>
    </location>
</feature>
<comment type="caution">
    <text evidence="3">The sequence shown here is derived from an EMBL/GenBank/DDBJ whole genome shotgun (WGS) entry which is preliminary data.</text>
</comment>
<dbReference type="InterPro" id="IPR005162">
    <property type="entry name" value="Retrotrans_gag_dom"/>
</dbReference>
<evidence type="ECO:0000256" key="1">
    <source>
        <dbReference type="SAM" id="MobiDB-lite"/>
    </source>
</evidence>
<evidence type="ECO:0000313" key="3">
    <source>
        <dbReference type="EMBL" id="KAG8491357.1"/>
    </source>
</evidence>
<proteinExistence type="predicted"/>
<dbReference type="PANTHER" id="PTHR33223">
    <property type="entry name" value="CCHC-TYPE DOMAIN-CONTAINING PROTEIN"/>
    <property type="match status" value="1"/>
</dbReference>
<dbReference type="Proteomes" id="UP000701853">
    <property type="component" value="Chromosome 6"/>
</dbReference>
<feature type="domain" description="Retrotransposon gag" evidence="2">
    <location>
        <begin position="139"/>
        <end position="232"/>
    </location>
</feature>
<evidence type="ECO:0000313" key="4">
    <source>
        <dbReference type="Proteomes" id="UP000701853"/>
    </source>
</evidence>
<dbReference type="OrthoDB" id="1002461at2759"/>